<proteinExistence type="predicted"/>
<dbReference type="CDD" id="cd00342">
    <property type="entry name" value="gram_neg_porins"/>
    <property type="match status" value="1"/>
</dbReference>
<evidence type="ECO:0000259" key="12">
    <source>
        <dbReference type="Pfam" id="PF13609"/>
    </source>
</evidence>
<dbReference type="PANTHER" id="PTHR34501:SF9">
    <property type="entry name" value="MAJOR OUTER MEMBRANE PROTEIN P.IA"/>
    <property type="match status" value="1"/>
</dbReference>
<dbReference type="EMBL" id="CABVLY010000028">
    <property type="protein sequence ID" value="VVU52943.1"/>
    <property type="molecule type" value="Genomic_DNA"/>
</dbReference>
<evidence type="ECO:0000313" key="15">
    <source>
        <dbReference type="Proteomes" id="UP000494201"/>
    </source>
</evidence>
<accession>A0A6P2GJG3</accession>
<evidence type="ECO:0000256" key="9">
    <source>
        <dbReference type="ARBA" id="ARBA00023136"/>
    </source>
</evidence>
<protein>
    <submittedName>
        <fullName evidence="14">Porin</fullName>
    </submittedName>
</protein>
<keyword evidence="9" id="KW-0472">Membrane</keyword>
<keyword evidence="16" id="KW-1185">Reference proteome</keyword>
<dbReference type="PANTHER" id="PTHR34501">
    <property type="entry name" value="PROTEIN YDDL-RELATED"/>
    <property type="match status" value="1"/>
</dbReference>
<dbReference type="InterPro" id="IPR002299">
    <property type="entry name" value="Porin_Neis"/>
</dbReference>
<evidence type="ECO:0000256" key="1">
    <source>
        <dbReference type="ARBA" id="ARBA00004571"/>
    </source>
</evidence>
<dbReference type="InterPro" id="IPR050298">
    <property type="entry name" value="Gram-neg_bact_OMP"/>
</dbReference>
<dbReference type="InterPro" id="IPR001702">
    <property type="entry name" value="Porin_Gram-ve"/>
</dbReference>
<dbReference type="Proteomes" id="UP000755577">
    <property type="component" value="Unassembled WGS sequence"/>
</dbReference>
<feature type="domain" description="Porin" evidence="12">
    <location>
        <begin position="11"/>
        <end position="333"/>
    </location>
</feature>
<dbReference type="Gene3D" id="2.40.160.10">
    <property type="entry name" value="Porin"/>
    <property type="match status" value="1"/>
</dbReference>
<evidence type="ECO:0000313" key="14">
    <source>
        <dbReference type="EMBL" id="VVU52943.1"/>
    </source>
</evidence>
<sequence length="370" mass="39753">MKRYLLLFCVSAGIAGPACAQSSVTLYGLISEGLMYTNNAGGQKQVQMASGIQQGSRFGLKGSEDLGGGTRAVFTLENGFSITNGTLGQGGRMFGRQAFVGMTNERFGTLTFGRQYDTMSQSLGGFEAAQQFATYGPPIGDNDNLFPTFRLNNNVQYQSPTLSGLQFLTSYSFSNKADGFADNSDFNVGLTYANGPVNLAIAYHSLLSPNDTGNTGGAVSGDYGLFSPFASSAQGAGIRKQQMYGAGASYTLGAARFSLLYTHTQFDYLDHSSLGLSNYEVTATDYLTPTVLIGLGYIYTDGRYAQTGKTPKWHQVDTGIDWFLSKRTDLFLVGIYQKAAGDAQFAQIYDNSPSSSKQQVSVSLGIRHKF</sequence>
<comment type="subunit">
    <text evidence="2">Homotrimer.</text>
</comment>
<evidence type="ECO:0000256" key="5">
    <source>
        <dbReference type="ARBA" id="ARBA00022692"/>
    </source>
</evidence>
<dbReference type="RefSeq" id="WP_174928068.1">
    <property type="nucleotide sequence ID" value="NZ_CABVLY010000028.1"/>
</dbReference>
<name>A0A6P2GJG3_9BURK</name>
<keyword evidence="8" id="KW-0626">Porin</keyword>
<dbReference type="PRINTS" id="PR00184">
    <property type="entry name" value="NEISSPPORIN"/>
</dbReference>
<feature type="chain" id="PRO_5026878105" evidence="11">
    <location>
        <begin position="21"/>
        <end position="370"/>
    </location>
</feature>
<keyword evidence="10" id="KW-0998">Cell outer membrane</keyword>
<dbReference type="SUPFAM" id="SSF56935">
    <property type="entry name" value="Porins"/>
    <property type="match status" value="1"/>
</dbReference>
<dbReference type="InterPro" id="IPR023614">
    <property type="entry name" value="Porin_dom_sf"/>
</dbReference>
<dbReference type="Proteomes" id="UP000494201">
    <property type="component" value="Unassembled WGS sequence"/>
</dbReference>
<comment type="subcellular location">
    <subcellularLocation>
        <location evidence="1">Cell outer membrane</location>
        <topology evidence="1">Multi-pass membrane protein</topology>
    </subcellularLocation>
</comment>
<keyword evidence="5" id="KW-0812">Transmembrane</keyword>
<dbReference type="InterPro" id="IPR033900">
    <property type="entry name" value="Gram_neg_porin_domain"/>
</dbReference>
<dbReference type="GO" id="GO:0046930">
    <property type="term" value="C:pore complex"/>
    <property type="evidence" value="ECO:0007669"/>
    <property type="project" value="UniProtKB-KW"/>
</dbReference>
<dbReference type="GO" id="GO:0015288">
    <property type="term" value="F:porin activity"/>
    <property type="evidence" value="ECO:0007669"/>
    <property type="project" value="UniProtKB-KW"/>
</dbReference>
<dbReference type="Pfam" id="PF13609">
    <property type="entry name" value="Porin_4"/>
    <property type="match status" value="1"/>
</dbReference>
<evidence type="ECO:0000256" key="7">
    <source>
        <dbReference type="ARBA" id="ARBA00023065"/>
    </source>
</evidence>
<evidence type="ECO:0000313" key="13">
    <source>
        <dbReference type="EMBL" id="MBM2770386.1"/>
    </source>
</evidence>
<evidence type="ECO:0000256" key="10">
    <source>
        <dbReference type="ARBA" id="ARBA00023237"/>
    </source>
</evidence>
<dbReference type="GO" id="GO:0034220">
    <property type="term" value="P:monoatomic ion transmembrane transport"/>
    <property type="evidence" value="ECO:0007669"/>
    <property type="project" value="InterPro"/>
</dbReference>
<organism evidence="14 15">
    <name type="scientific">Burkholderia anthina</name>
    <dbReference type="NCBI Taxonomy" id="179879"/>
    <lineage>
        <taxon>Bacteria</taxon>
        <taxon>Pseudomonadati</taxon>
        <taxon>Pseudomonadota</taxon>
        <taxon>Betaproteobacteria</taxon>
        <taxon>Burkholderiales</taxon>
        <taxon>Burkholderiaceae</taxon>
        <taxon>Burkholderia</taxon>
        <taxon>Burkholderia cepacia complex</taxon>
    </lineage>
</organism>
<evidence type="ECO:0000256" key="3">
    <source>
        <dbReference type="ARBA" id="ARBA00022448"/>
    </source>
</evidence>
<reference evidence="13 16" key="2">
    <citation type="submission" date="2021-02" db="EMBL/GenBank/DDBJ databases">
        <title>Draft genome of the type strains Burkholderia anthina DSM16086.</title>
        <authorList>
            <person name="Hertel R."/>
            <person name="Meissner J."/>
            <person name="Poehlein A."/>
            <person name="Daniel R."/>
            <person name="Commichau F.M."/>
        </authorList>
    </citation>
    <scope>NUCLEOTIDE SEQUENCE [LARGE SCALE GENOMIC DNA]</scope>
    <source>
        <strain evidence="13 16">DSM 16086</strain>
    </source>
</reference>
<keyword evidence="6 11" id="KW-0732">Signal</keyword>
<evidence type="ECO:0000256" key="6">
    <source>
        <dbReference type="ARBA" id="ARBA00022729"/>
    </source>
</evidence>
<gene>
    <name evidence="14" type="ORF">BAN20980_05682</name>
    <name evidence="13" type="ORF">JQK92_28655</name>
</gene>
<dbReference type="EMBL" id="JAFCIQ010000027">
    <property type="protein sequence ID" value="MBM2770386.1"/>
    <property type="molecule type" value="Genomic_DNA"/>
</dbReference>
<evidence type="ECO:0000256" key="11">
    <source>
        <dbReference type="SAM" id="SignalP"/>
    </source>
</evidence>
<evidence type="ECO:0000256" key="8">
    <source>
        <dbReference type="ARBA" id="ARBA00023114"/>
    </source>
</evidence>
<dbReference type="GO" id="GO:0009279">
    <property type="term" value="C:cell outer membrane"/>
    <property type="evidence" value="ECO:0007669"/>
    <property type="project" value="UniProtKB-SubCell"/>
</dbReference>
<dbReference type="GeneID" id="56503753"/>
<evidence type="ECO:0000256" key="4">
    <source>
        <dbReference type="ARBA" id="ARBA00022452"/>
    </source>
</evidence>
<evidence type="ECO:0000256" key="2">
    <source>
        <dbReference type="ARBA" id="ARBA00011233"/>
    </source>
</evidence>
<evidence type="ECO:0000313" key="16">
    <source>
        <dbReference type="Proteomes" id="UP000755577"/>
    </source>
</evidence>
<feature type="signal peptide" evidence="11">
    <location>
        <begin position="1"/>
        <end position="20"/>
    </location>
</feature>
<dbReference type="AlphaFoldDB" id="A0A6P2GJG3"/>
<keyword evidence="3" id="KW-0813">Transport</keyword>
<reference evidence="14 15" key="1">
    <citation type="submission" date="2019-09" db="EMBL/GenBank/DDBJ databases">
        <authorList>
            <person name="Depoorter E."/>
        </authorList>
    </citation>
    <scope>NUCLEOTIDE SEQUENCE [LARGE SCALE GENOMIC DNA]</scope>
    <source>
        <strain evidence="14">LMG 20980</strain>
    </source>
</reference>
<keyword evidence="7" id="KW-0406">Ion transport</keyword>
<keyword evidence="4" id="KW-1134">Transmembrane beta strand</keyword>
<dbReference type="PRINTS" id="PR00182">
    <property type="entry name" value="ECOLNEIPORIN"/>
</dbReference>